<dbReference type="OrthoDB" id="2627093at2"/>
<name>A0A198A0S1_9BACL</name>
<proteinExistence type="predicted"/>
<dbReference type="STRING" id="1850517.A8708_22255"/>
<dbReference type="Proteomes" id="UP000078454">
    <property type="component" value="Unassembled WGS sequence"/>
</dbReference>
<feature type="transmembrane region" description="Helical" evidence="1">
    <location>
        <begin position="55"/>
        <end position="75"/>
    </location>
</feature>
<organism evidence="2 3">
    <name type="scientific">Paenibacillus oryzisoli</name>
    <dbReference type="NCBI Taxonomy" id="1850517"/>
    <lineage>
        <taxon>Bacteria</taxon>
        <taxon>Bacillati</taxon>
        <taxon>Bacillota</taxon>
        <taxon>Bacilli</taxon>
        <taxon>Bacillales</taxon>
        <taxon>Paenibacillaceae</taxon>
        <taxon>Paenibacillus</taxon>
    </lineage>
</organism>
<keyword evidence="1" id="KW-0812">Transmembrane</keyword>
<dbReference type="RefSeq" id="WP_068668598.1">
    <property type="nucleotide sequence ID" value="NZ_LYPB01000085.1"/>
</dbReference>
<comment type="caution">
    <text evidence="2">The sequence shown here is derived from an EMBL/GenBank/DDBJ whole genome shotgun (WGS) entry which is preliminary data.</text>
</comment>
<evidence type="ECO:0000256" key="1">
    <source>
        <dbReference type="SAM" id="Phobius"/>
    </source>
</evidence>
<gene>
    <name evidence="2" type="ORF">A8708_22255</name>
</gene>
<sequence length="79" mass="9107">MSRKNLVAGILVSLIVPIVVYLALAASIHLIRLQEPSDDFQYHDSYFTVMHIDPYLFPLLAVITFTIYGAISWFVRYMK</sequence>
<protein>
    <submittedName>
        <fullName evidence="2">Uncharacterized protein</fullName>
    </submittedName>
</protein>
<evidence type="ECO:0000313" key="2">
    <source>
        <dbReference type="EMBL" id="OAS15059.1"/>
    </source>
</evidence>
<dbReference type="EMBL" id="LYPB01000085">
    <property type="protein sequence ID" value="OAS15059.1"/>
    <property type="molecule type" value="Genomic_DNA"/>
</dbReference>
<accession>A0A198A0S1</accession>
<keyword evidence="1" id="KW-0472">Membrane</keyword>
<keyword evidence="1" id="KW-1133">Transmembrane helix</keyword>
<reference evidence="2 3" key="1">
    <citation type="submission" date="2016-05" db="EMBL/GenBank/DDBJ databases">
        <title>Paenibacillus sp. 1ZS3-15 nov., isolated from the rhizosphere soil.</title>
        <authorList>
            <person name="Zhang X.X."/>
            <person name="Zhang J."/>
        </authorList>
    </citation>
    <scope>NUCLEOTIDE SEQUENCE [LARGE SCALE GENOMIC DNA]</scope>
    <source>
        <strain evidence="2 3">1ZS3-15</strain>
    </source>
</reference>
<evidence type="ECO:0000313" key="3">
    <source>
        <dbReference type="Proteomes" id="UP000078454"/>
    </source>
</evidence>
<keyword evidence="3" id="KW-1185">Reference proteome</keyword>
<dbReference type="AlphaFoldDB" id="A0A198A0S1"/>